<dbReference type="Proteomes" id="UP000695562">
    <property type="component" value="Unassembled WGS sequence"/>
</dbReference>
<accession>A0A8J4Q0I7</accession>
<comment type="caution">
    <text evidence="3">The sequence shown here is derived from an EMBL/GenBank/DDBJ whole genome shotgun (WGS) entry which is preliminary data.</text>
</comment>
<dbReference type="InterPro" id="IPR008011">
    <property type="entry name" value="Complex1_LYR_dom"/>
</dbReference>
<evidence type="ECO:0000313" key="3">
    <source>
        <dbReference type="EMBL" id="KAF2075792.1"/>
    </source>
</evidence>
<reference evidence="3" key="1">
    <citation type="submission" date="2020-01" db="EMBL/GenBank/DDBJ databases">
        <title>Development of genomics and gene disruption for Polysphondylium violaceum indicates a role for the polyketide synthase stlB in stalk morphogenesis.</title>
        <authorList>
            <person name="Narita B."/>
            <person name="Kawabe Y."/>
            <person name="Kin K."/>
            <person name="Saito T."/>
            <person name="Gibbs R."/>
            <person name="Kuspa A."/>
            <person name="Muzny D."/>
            <person name="Queller D."/>
            <person name="Richards S."/>
            <person name="Strassman J."/>
            <person name="Sucgang R."/>
            <person name="Worley K."/>
            <person name="Schaap P."/>
        </authorList>
    </citation>
    <scope>NUCLEOTIDE SEQUENCE</scope>
    <source>
        <strain evidence="3">QSvi11</strain>
    </source>
</reference>
<feature type="domain" description="Complex 1 LYR protein" evidence="2">
    <location>
        <begin position="5"/>
        <end position="62"/>
    </location>
</feature>
<gene>
    <name evidence="3" type="ORF">CYY_002925</name>
</gene>
<dbReference type="CDD" id="cd20264">
    <property type="entry name" value="Complex1_LYR_LYRM4"/>
    <property type="match status" value="1"/>
</dbReference>
<evidence type="ECO:0000259" key="2">
    <source>
        <dbReference type="Pfam" id="PF05347"/>
    </source>
</evidence>
<dbReference type="GO" id="GO:1990221">
    <property type="term" value="C:L-cysteine desulfurase complex"/>
    <property type="evidence" value="ECO:0007669"/>
    <property type="project" value="TreeGrafter"/>
</dbReference>
<comment type="similarity">
    <text evidence="1">Belongs to the complex I LYR family.</text>
</comment>
<name>A0A8J4Q0I7_9MYCE</name>
<dbReference type="PANTHER" id="PTHR13166:SF7">
    <property type="entry name" value="LYR MOTIF-CONTAINING PROTEIN 4"/>
    <property type="match status" value="1"/>
</dbReference>
<sequence length="81" mass="9759">MNSNQVLTLYRSLLRESYKFSSYNFREYSLRRITQGFRENKNIQDNEKLSQLYKEAQNDLQVIKRQAVINSMYSTQKLVVE</sequence>
<dbReference type="InterPro" id="IPR045297">
    <property type="entry name" value="Complex1_LYR_LYRM4"/>
</dbReference>
<proteinExistence type="inferred from homology"/>
<dbReference type="GO" id="GO:0005739">
    <property type="term" value="C:mitochondrion"/>
    <property type="evidence" value="ECO:0007669"/>
    <property type="project" value="TreeGrafter"/>
</dbReference>
<dbReference type="Pfam" id="PF05347">
    <property type="entry name" value="Complex1_LYR"/>
    <property type="match status" value="1"/>
</dbReference>
<dbReference type="OrthoDB" id="275715at2759"/>
<dbReference type="PANTHER" id="PTHR13166">
    <property type="entry name" value="PROTEIN C6ORF149"/>
    <property type="match status" value="1"/>
</dbReference>
<evidence type="ECO:0000256" key="1">
    <source>
        <dbReference type="ARBA" id="ARBA00009508"/>
    </source>
</evidence>
<organism evidence="3 4">
    <name type="scientific">Polysphondylium violaceum</name>
    <dbReference type="NCBI Taxonomy" id="133409"/>
    <lineage>
        <taxon>Eukaryota</taxon>
        <taxon>Amoebozoa</taxon>
        <taxon>Evosea</taxon>
        <taxon>Eumycetozoa</taxon>
        <taxon>Dictyostelia</taxon>
        <taxon>Dictyosteliales</taxon>
        <taxon>Dictyosteliaceae</taxon>
        <taxon>Polysphondylium</taxon>
    </lineage>
</organism>
<keyword evidence="4" id="KW-1185">Reference proteome</keyword>
<dbReference type="EMBL" id="AJWJ01000086">
    <property type="protein sequence ID" value="KAF2075792.1"/>
    <property type="molecule type" value="Genomic_DNA"/>
</dbReference>
<dbReference type="InterPro" id="IPR051522">
    <property type="entry name" value="ISC_assembly_LYR"/>
</dbReference>
<dbReference type="AlphaFoldDB" id="A0A8J4Q0I7"/>
<dbReference type="GO" id="GO:0016226">
    <property type="term" value="P:iron-sulfur cluster assembly"/>
    <property type="evidence" value="ECO:0007669"/>
    <property type="project" value="InterPro"/>
</dbReference>
<evidence type="ECO:0000313" key="4">
    <source>
        <dbReference type="Proteomes" id="UP000695562"/>
    </source>
</evidence>
<protein>
    <recommendedName>
        <fullName evidence="2">Complex 1 LYR protein domain-containing protein</fullName>
    </recommendedName>
</protein>